<dbReference type="AlphaFoldDB" id="C7N9A4"/>
<dbReference type="Pfam" id="PF12668">
    <property type="entry name" value="DUF3791"/>
    <property type="match status" value="1"/>
</dbReference>
<evidence type="ECO:0008006" key="3">
    <source>
        <dbReference type="Google" id="ProtNLM"/>
    </source>
</evidence>
<gene>
    <name evidence="1" type="ordered locus">Lebu_0827</name>
</gene>
<organism evidence="1 2">
    <name type="scientific">Leptotrichia buccalis (strain ATCC 14201 / DSM 1135 / JCM 12969 / NCTC 10249 / C-1013-b)</name>
    <dbReference type="NCBI Taxonomy" id="523794"/>
    <lineage>
        <taxon>Bacteria</taxon>
        <taxon>Fusobacteriati</taxon>
        <taxon>Fusobacteriota</taxon>
        <taxon>Fusobacteriia</taxon>
        <taxon>Fusobacteriales</taxon>
        <taxon>Leptotrichiaceae</taxon>
        <taxon>Leptotrichia</taxon>
    </lineage>
</organism>
<sequence>MSKEMNFFIYLLEKYADKKNKNASDILKEWDKLNITQLIYDMYEKYHTETLENAFEDIDKILESKRN</sequence>
<dbReference type="eggNOG" id="ENOG5033ANN">
    <property type="taxonomic scope" value="Bacteria"/>
</dbReference>
<reference evidence="1 2" key="1">
    <citation type="journal article" date="2009" name="Stand. Genomic Sci.">
        <title>Complete genome sequence of Leptotrichia buccalis type strain (C-1013-b).</title>
        <authorList>
            <person name="Ivanova N."/>
            <person name="Gronow S."/>
            <person name="Lapidus A."/>
            <person name="Copeland A."/>
            <person name="Glavina Del Rio T."/>
            <person name="Nolan M."/>
            <person name="Lucas S."/>
            <person name="Chen F."/>
            <person name="Tice H."/>
            <person name="Cheng J.F."/>
            <person name="Saunders E."/>
            <person name="Bruce D."/>
            <person name="Goodwin L."/>
            <person name="Brettin T."/>
            <person name="Detter J.C."/>
            <person name="Han C."/>
            <person name="Pitluck S."/>
            <person name="Mikhailova N."/>
            <person name="Pati A."/>
            <person name="Mavrommatis K."/>
            <person name="Chen A."/>
            <person name="Palaniappan K."/>
            <person name="Land M."/>
            <person name="Hauser L."/>
            <person name="Chang Y.J."/>
            <person name="Jeffries C.D."/>
            <person name="Chain P."/>
            <person name="Rohde C."/>
            <person name="Goker M."/>
            <person name="Bristow J."/>
            <person name="Eisen J.A."/>
            <person name="Markowitz V."/>
            <person name="Hugenholtz P."/>
            <person name="Kyrpides N.C."/>
            <person name="Klenk H.P."/>
        </authorList>
    </citation>
    <scope>NUCLEOTIDE SEQUENCE [LARGE SCALE GENOMIC DNA]</scope>
    <source>
        <strain evidence="2">ATCC 14201 / DSM 1135 / JCM 12969 / NCTC 10249 / C-1013-b</strain>
    </source>
</reference>
<protein>
    <recommendedName>
        <fullName evidence="3">DUF3791 domain-containing protein</fullName>
    </recommendedName>
</protein>
<proteinExistence type="predicted"/>
<dbReference type="HOGENOM" id="CLU_174021_2_1_0"/>
<accession>C7N9A4</accession>
<name>C7N9A4_LEPBD</name>
<dbReference type="RefSeq" id="WP_015769083.1">
    <property type="nucleotide sequence ID" value="NC_013192.1"/>
</dbReference>
<keyword evidence="2" id="KW-1185">Reference proteome</keyword>
<dbReference type="KEGG" id="lba:Lebu_0827"/>
<evidence type="ECO:0000313" key="1">
    <source>
        <dbReference type="EMBL" id="ACV38735.1"/>
    </source>
</evidence>
<dbReference type="InterPro" id="IPR024269">
    <property type="entry name" value="DUF3791"/>
</dbReference>
<dbReference type="OrthoDB" id="7068343at2"/>
<evidence type="ECO:0000313" key="2">
    <source>
        <dbReference type="Proteomes" id="UP000001910"/>
    </source>
</evidence>
<dbReference type="Proteomes" id="UP000001910">
    <property type="component" value="Chromosome"/>
</dbReference>
<dbReference type="EMBL" id="CP001685">
    <property type="protein sequence ID" value="ACV38735.1"/>
    <property type="molecule type" value="Genomic_DNA"/>
</dbReference>
<dbReference type="STRING" id="523794.Lebu_0827"/>